<protein>
    <recommendedName>
        <fullName evidence="12">CFEM domain-containing protein</fullName>
    </recommendedName>
</protein>
<evidence type="ECO:0000256" key="6">
    <source>
        <dbReference type="ARBA" id="ARBA00022729"/>
    </source>
</evidence>
<feature type="domain" description="CFEM" evidence="12">
    <location>
        <begin position="1"/>
        <end position="114"/>
    </location>
</feature>
<accession>A0A136JBN5</accession>
<keyword evidence="7" id="KW-1015">Disulfide bond</keyword>
<reference evidence="14" key="1">
    <citation type="submission" date="2016-02" db="EMBL/GenBank/DDBJ databases">
        <title>Draft genome sequence of Microdochium bolleyi, a fungal endophyte of beachgrass.</title>
        <authorList>
            <consortium name="DOE Joint Genome Institute"/>
            <person name="David A.S."/>
            <person name="May G."/>
            <person name="Haridas S."/>
            <person name="Lim J."/>
            <person name="Wang M."/>
            <person name="Labutti K."/>
            <person name="Lipzen A."/>
            <person name="Barry K."/>
            <person name="Grigoriev I.V."/>
        </authorList>
    </citation>
    <scope>NUCLEOTIDE SEQUENCE [LARGE SCALE GENOMIC DNA]</scope>
    <source>
        <strain evidence="14">J235TASD1</strain>
    </source>
</reference>
<evidence type="ECO:0000313" key="14">
    <source>
        <dbReference type="Proteomes" id="UP000070501"/>
    </source>
</evidence>
<dbReference type="GO" id="GO:0005576">
    <property type="term" value="C:extracellular region"/>
    <property type="evidence" value="ECO:0007669"/>
    <property type="project" value="UniProtKB-SubCell"/>
</dbReference>
<feature type="region of interest" description="Disordered" evidence="10">
    <location>
        <begin position="100"/>
        <end position="149"/>
    </location>
</feature>
<comment type="subcellular location">
    <subcellularLocation>
        <location evidence="1">Membrane</location>
        <topology evidence="1">Lipid-anchor</topology>
        <topology evidence="1">GPI-anchor</topology>
    </subcellularLocation>
    <subcellularLocation>
        <location evidence="2">Secreted</location>
    </subcellularLocation>
</comment>
<evidence type="ECO:0000256" key="11">
    <source>
        <dbReference type="SAM" id="SignalP"/>
    </source>
</evidence>
<dbReference type="InParanoid" id="A0A136JBN5"/>
<dbReference type="OrthoDB" id="3562634at2759"/>
<evidence type="ECO:0000256" key="1">
    <source>
        <dbReference type="ARBA" id="ARBA00004589"/>
    </source>
</evidence>
<proteinExistence type="inferred from homology"/>
<evidence type="ECO:0000256" key="9">
    <source>
        <dbReference type="PROSITE-ProRule" id="PRU01356"/>
    </source>
</evidence>
<evidence type="ECO:0000313" key="13">
    <source>
        <dbReference type="EMBL" id="KXJ94589.1"/>
    </source>
</evidence>
<keyword evidence="4" id="KW-0964">Secreted</keyword>
<sequence>MKASLLSIIALAAAGNSVFAQSTTPQCVRDCATQNPSSSFCDGDETGIALSNCTCQSLQNSNLLKCIKAKCPSDAQLTYAQNLPKPCGSTLFPNLNLGTGGGSSSSASNGGSAATPTPSTSGGSNPATTAAGGATPTPTPTTTRPPSAADGLVAPGLVLAAGPLVAAVLL</sequence>
<evidence type="ECO:0000256" key="5">
    <source>
        <dbReference type="ARBA" id="ARBA00022622"/>
    </source>
</evidence>
<dbReference type="AlphaFoldDB" id="A0A136JBN5"/>
<dbReference type="InterPro" id="IPR008427">
    <property type="entry name" value="Extracellular_membr_CFEM_dom"/>
</dbReference>
<feature type="compositionally biased region" description="Low complexity" evidence="10">
    <location>
        <begin position="104"/>
        <end position="149"/>
    </location>
</feature>
<evidence type="ECO:0000256" key="2">
    <source>
        <dbReference type="ARBA" id="ARBA00004613"/>
    </source>
</evidence>
<keyword evidence="5" id="KW-0472">Membrane</keyword>
<comment type="caution">
    <text evidence="9">Lacks conserved residue(s) required for the propagation of feature annotation.</text>
</comment>
<evidence type="ECO:0000256" key="3">
    <source>
        <dbReference type="ARBA" id="ARBA00010031"/>
    </source>
</evidence>
<keyword evidence="8" id="KW-0449">Lipoprotein</keyword>
<dbReference type="Proteomes" id="UP000070501">
    <property type="component" value="Unassembled WGS sequence"/>
</dbReference>
<evidence type="ECO:0000256" key="4">
    <source>
        <dbReference type="ARBA" id="ARBA00022525"/>
    </source>
</evidence>
<evidence type="ECO:0000256" key="8">
    <source>
        <dbReference type="ARBA" id="ARBA00023288"/>
    </source>
</evidence>
<evidence type="ECO:0000256" key="7">
    <source>
        <dbReference type="ARBA" id="ARBA00023157"/>
    </source>
</evidence>
<keyword evidence="5" id="KW-0325">Glycoprotein</keyword>
<name>A0A136JBN5_9PEZI</name>
<dbReference type="PROSITE" id="PS52012">
    <property type="entry name" value="CFEM"/>
    <property type="match status" value="1"/>
</dbReference>
<evidence type="ECO:0000256" key="10">
    <source>
        <dbReference type="SAM" id="MobiDB-lite"/>
    </source>
</evidence>
<dbReference type="EMBL" id="KQ964247">
    <property type="protein sequence ID" value="KXJ94589.1"/>
    <property type="molecule type" value="Genomic_DNA"/>
</dbReference>
<keyword evidence="6 11" id="KW-0732">Signal</keyword>
<organism evidence="13 14">
    <name type="scientific">Microdochium bolleyi</name>
    <dbReference type="NCBI Taxonomy" id="196109"/>
    <lineage>
        <taxon>Eukaryota</taxon>
        <taxon>Fungi</taxon>
        <taxon>Dikarya</taxon>
        <taxon>Ascomycota</taxon>
        <taxon>Pezizomycotina</taxon>
        <taxon>Sordariomycetes</taxon>
        <taxon>Xylariomycetidae</taxon>
        <taxon>Xylariales</taxon>
        <taxon>Microdochiaceae</taxon>
        <taxon>Microdochium</taxon>
    </lineage>
</organism>
<keyword evidence="14" id="KW-1185">Reference proteome</keyword>
<feature type="signal peptide" evidence="11">
    <location>
        <begin position="1"/>
        <end position="20"/>
    </location>
</feature>
<keyword evidence="5" id="KW-0336">GPI-anchor</keyword>
<evidence type="ECO:0000259" key="12">
    <source>
        <dbReference type="PROSITE" id="PS52012"/>
    </source>
</evidence>
<feature type="chain" id="PRO_5007293649" description="CFEM domain-containing protein" evidence="11">
    <location>
        <begin position="21"/>
        <end position="170"/>
    </location>
</feature>
<dbReference type="GO" id="GO:0098552">
    <property type="term" value="C:side of membrane"/>
    <property type="evidence" value="ECO:0007669"/>
    <property type="project" value="UniProtKB-KW"/>
</dbReference>
<gene>
    <name evidence="13" type="ORF">Micbo1qcDRAFT_202431</name>
</gene>
<comment type="similarity">
    <text evidence="3">Belongs to the RBT5 family.</text>
</comment>